<comment type="cofactor">
    <cofactor evidence="1">
        <name>Cu(2+)</name>
        <dbReference type="ChEBI" id="CHEBI:29036"/>
    </cofactor>
</comment>
<name>A0ABP6J473_9ACTN</name>
<keyword evidence="4" id="KW-0560">Oxidoreductase</keyword>
<evidence type="ECO:0000259" key="6">
    <source>
        <dbReference type="PROSITE" id="PS00497"/>
    </source>
</evidence>
<keyword evidence="9" id="KW-1185">Reference proteome</keyword>
<dbReference type="Proteomes" id="UP001500403">
    <property type="component" value="Unassembled WGS sequence"/>
</dbReference>
<dbReference type="InterPro" id="IPR002227">
    <property type="entry name" value="Tyrosinase_Cu-bd"/>
</dbReference>
<sequence length="288" mass="33035">MVYTRKNQRDLTRTEKKRLVSAFLELKRSGRYDEFVKLHGRFYVSDGEDGPRPSHMSPSFLPWHRRFLLEFERALQAVDPGVSIPYWDWTKDNTPAASLWAEDFLGGSGRPGDWQVTTGPFAYATGNWTIKARIGERNFLTRNLGRPSAPVSLPTRQDVDHALRDPLYDAAPWDSTTAKGFRNKLEGWGAKGSATRTHNHNRVHRWVGGLMMSGSSPDDPVFWLHHAFLDLLWDRWQKAHPGSGYLPREKLPASDPQHGRVFSLHEPMPPWNVAPARLLDHSRVYRYA</sequence>
<proteinExistence type="inferred from homology"/>
<dbReference type="PROSITE" id="PS00497">
    <property type="entry name" value="TYROSINASE_1"/>
    <property type="match status" value="1"/>
</dbReference>
<dbReference type="SUPFAM" id="SSF48056">
    <property type="entry name" value="Di-copper centre-containing domain"/>
    <property type="match status" value="1"/>
</dbReference>
<dbReference type="PANTHER" id="PTHR11474">
    <property type="entry name" value="TYROSINASE FAMILY MEMBER"/>
    <property type="match status" value="1"/>
</dbReference>
<evidence type="ECO:0000256" key="2">
    <source>
        <dbReference type="ARBA" id="ARBA00009928"/>
    </source>
</evidence>
<feature type="domain" description="Tyrosinase copper-binding" evidence="7">
    <location>
        <begin position="219"/>
        <end position="230"/>
    </location>
</feature>
<evidence type="ECO:0000256" key="3">
    <source>
        <dbReference type="ARBA" id="ARBA00022723"/>
    </source>
</evidence>
<protein>
    <submittedName>
        <fullName evidence="8">Tyrosinase family protein</fullName>
    </submittedName>
</protein>
<evidence type="ECO:0000256" key="1">
    <source>
        <dbReference type="ARBA" id="ARBA00001973"/>
    </source>
</evidence>
<dbReference type="PRINTS" id="PR00092">
    <property type="entry name" value="TYROSINASE"/>
</dbReference>
<dbReference type="Gene3D" id="1.10.1280.10">
    <property type="entry name" value="Di-copper center containing domain from catechol oxidase"/>
    <property type="match status" value="1"/>
</dbReference>
<dbReference type="PANTHER" id="PTHR11474:SF126">
    <property type="entry name" value="TYROSINASE-LIKE PROTEIN TYR-1-RELATED"/>
    <property type="match status" value="1"/>
</dbReference>
<keyword evidence="3" id="KW-0479">Metal-binding</keyword>
<keyword evidence="5" id="KW-0186">Copper</keyword>
<dbReference type="PROSITE" id="PS00498">
    <property type="entry name" value="TYROSINASE_2"/>
    <property type="match status" value="1"/>
</dbReference>
<evidence type="ECO:0000256" key="5">
    <source>
        <dbReference type="ARBA" id="ARBA00023008"/>
    </source>
</evidence>
<comment type="caution">
    <text evidence="8">The sequence shown here is derived from an EMBL/GenBank/DDBJ whole genome shotgun (WGS) entry which is preliminary data.</text>
</comment>
<dbReference type="Pfam" id="PF00264">
    <property type="entry name" value="Tyrosinase"/>
    <property type="match status" value="1"/>
</dbReference>
<dbReference type="InterPro" id="IPR008922">
    <property type="entry name" value="Di-copper_centre_dom_sf"/>
</dbReference>
<dbReference type="EMBL" id="BAAAUD010000001">
    <property type="protein sequence ID" value="GAA2920512.1"/>
    <property type="molecule type" value="Genomic_DNA"/>
</dbReference>
<evidence type="ECO:0000256" key="4">
    <source>
        <dbReference type="ARBA" id="ARBA00023002"/>
    </source>
</evidence>
<feature type="domain" description="Tyrosinase copper-binding" evidence="6">
    <location>
        <begin position="55"/>
        <end position="72"/>
    </location>
</feature>
<evidence type="ECO:0000313" key="9">
    <source>
        <dbReference type="Proteomes" id="UP001500403"/>
    </source>
</evidence>
<evidence type="ECO:0000259" key="7">
    <source>
        <dbReference type="PROSITE" id="PS00498"/>
    </source>
</evidence>
<organism evidence="8 9">
    <name type="scientific">Streptomyces enissocaesilis</name>
    <dbReference type="NCBI Taxonomy" id="332589"/>
    <lineage>
        <taxon>Bacteria</taxon>
        <taxon>Bacillati</taxon>
        <taxon>Actinomycetota</taxon>
        <taxon>Actinomycetes</taxon>
        <taxon>Kitasatosporales</taxon>
        <taxon>Streptomycetaceae</taxon>
        <taxon>Streptomyces</taxon>
        <taxon>Streptomyces rochei group</taxon>
    </lineage>
</organism>
<dbReference type="InterPro" id="IPR050316">
    <property type="entry name" value="Tyrosinase/Hemocyanin"/>
</dbReference>
<reference evidence="9" key="1">
    <citation type="journal article" date="2019" name="Int. J. Syst. Evol. Microbiol.">
        <title>The Global Catalogue of Microorganisms (GCM) 10K type strain sequencing project: providing services to taxonomists for standard genome sequencing and annotation.</title>
        <authorList>
            <consortium name="The Broad Institute Genomics Platform"/>
            <consortium name="The Broad Institute Genome Sequencing Center for Infectious Disease"/>
            <person name="Wu L."/>
            <person name="Ma J."/>
        </authorList>
    </citation>
    <scope>NUCLEOTIDE SEQUENCE [LARGE SCALE GENOMIC DNA]</scope>
    <source>
        <strain evidence="9">JCM 9088</strain>
    </source>
</reference>
<evidence type="ECO:0000313" key="8">
    <source>
        <dbReference type="EMBL" id="GAA2920512.1"/>
    </source>
</evidence>
<comment type="similarity">
    <text evidence="2">Belongs to the tyrosinase family.</text>
</comment>
<accession>A0ABP6J473</accession>
<gene>
    <name evidence="8" type="ORF">GCM10010446_00640</name>
</gene>